<organism evidence="2 3">
    <name type="scientific">Solanum commersonii</name>
    <name type="common">Commerson's wild potato</name>
    <name type="synonym">Commerson's nightshade</name>
    <dbReference type="NCBI Taxonomy" id="4109"/>
    <lineage>
        <taxon>Eukaryota</taxon>
        <taxon>Viridiplantae</taxon>
        <taxon>Streptophyta</taxon>
        <taxon>Embryophyta</taxon>
        <taxon>Tracheophyta</taxon>
        <taxon>Spermatophyta</taxon>
        <taxon>Magnoliopsida</taxon>
        <taxon>eudicotyledons</taxon>
        <taxon>Gunneridae</taxon>
        <taxon>Pentapetalae</taxon>
        <taxon>asterids</taxon>
        <taxon>lamiids</taxon>
        <taxon>Solanales</taxon>
        <taxon>Solanaceae</taxon>
        <taxon>Solanoideae</taxon>
        <taxon>Solaneae</taxon>
        <taxon>Solanum</taxon>
    </lineage>
</organism>
<sequence length="175" mass="20406">MDTSKKRIEKKMQNWRRTKIDFHYRDMLLLKSNSLREGRENIQEGIVPFKLFDDNKSDHTFCSPLTLDGIGLVRKLDEKSKESSCVQLLLKDKNSSRRSKLLFRSDNTLIFSNLKNCDIVPLRWLLPRSKNSMLVRFHRGLGIGQQQQQHTQEAVSERPSAQVHQIQVKGEENSV</sequence>
<keyword evidence="3" id="KW-1185">Reference proteome</keyword>
<proteinExistence type="predicted"/>
<evidence type="ECO:0000256" key="1">
    <source>
        <dbReference type="SAM" id="MobiDB-lite"/>
    </source>
</evidence>
<comment type="caution">
    <text evidence="2">The sequence shown here is derived from an EMBL/GenBank/DDBJ whole genome shotgun (WGS) entry which is preliminary data.</text>
</comment>
<feature type="region of interest" description="Disordered" evidence="1">
    <location>
        <begin position="156"/>
        <end position="175"/>
    </location>
</feature>
<dbReference type="EMBL" id="JACXVP010000001">
    <property type="protein sequence ID" value="KAG5628596.1"/>
    <property type="molecule type" value="Genomic_DNA"/>
</dbReference>
<gene>
    <name evidence="2" type="ORF">H5410_000313</name>
</gene>
<protein>
    <submittedName>
        <fullName evidence="2">Uncharacterized protein</fullName>
    </submittedName>
</protein>
<evidence type="ECO:0000313" key="3">
    <source>
        <dbReference type="Proteomes" id="UP000824120"/>
    </source>
</evidence>
<accession>A0A9J6AVX6</accession>
<dbReference type="Proteomes" id="UP000824120">
    <property type="component" value="Chromosome 1"/>
</dbReference>
<reference evidence="2 3" key="1">
    <citation type="submission" date="2020-09" db="EMBL/GenBank/DDBJ databases">
        <title>De no assembly of potato wild relative species, Solanum commersonii.</title>
        <authorList>
            <person name="Cho K."/>
        </authorList>
    </citation>
    <scope>NUCLEOTIDE SEQUENCE [LARGE SCALE GENOMIC DNA]</scope>
    <source>
        <strain evidence="2">LZ3.2</strain>
        <tissue evidence="2">Leaf</tissue>
    </source>
</reference>
<evidence type="ECO:0000313" key="2">
    <source>
        <dbReference type="EMBL" id="KAG5628596.1"/>
    </source>
</evidence>
<name>A0A9J6AVX6_SOLCO</name>
<dbReference type="AlphaFoldDB" id="A0A9J6AVX6"/>